<keyword evidence="3" id="KW-0813">Transport</keyword>
<feature type="transmembrane region" description="Helical" evidence="7">
    <location>
        <begin position="113"/>
        <end position="135"/>
    </location>
</feature>
<evidence type="ECO:0000256" key="2">
    <source>
        <dbReference type="ARBA" id="ARBA00008114"/>
    </source>
</evidence>
<dbReference type="NCBIfam" id="TIGR01297">
    <property type="entry name" value="CDF"/>
    <property type="match status" value="1"/>
</dbReference>
<comment type="caution">
    <text evidence="9">The sequence shown here is derived from an EMBL/GenBank/DDBJ whole genome shotgun (WGS) entry which is preliminary data.</text>
</comment>
<sequence>MIDEERKHIINRNSFIGIAVNVALALIKVTIGLISGSLAIISDGLNNASDTLSSLITVLGYRLAKKKPTHSHPLGFGRMEYISALVVAFIVLYVGFSLLFSSVSKIFHPQEVYVSPIMLAVIILTVFLKLFLWRFNIKSGKKIDSEALILSGTDALTDALSSIITVISVVLSYFSSFNFDSVAGVIVSLFVLYAGFSSLSGTVSSIVGERPKKETVNELRRIIASHKPLKGGYDIQIHSYGPERSVGTCNVEAPSDASAEEVFDAMTEAQIEILDKMGIYFTFGLYAVNDKNPQVILMKNEVLKTLKSVSDSVISIHAFHIHFENYSVHFDVVCSFSLTDIGKFRKEVDSALKKEFPGYTFQYNIDPDYAD</sequence>
<keyword evidence="6 7" id="KW-0472">Membrane</keyword>
<gene>
    <name evidence="9" type="ORF">IAB12_05305</name>
</gene>
<evidence type="ECO:0000256" key="1">
    <source>
        <dbReference type="ARBA" id="ARBA00004141"/>
    </source>
</evidence>
<dbReference type="FunFam" id="1.20.1510.10:FF:000006">
    <property type="entry name" value="Divalent cation efflux transporter"/>
    <property type="match status" value="1"/>
</dbReference>
<feature type="transmembrane region" description="Helical" evidence="7">
    <location>
        <begin position="15"/>
        <end position="41"/>
    </location>
</feature>
<feature type="transmembrane region" description="Helical" evidence="7">
    <location>
        <begin position="85"/>
        <end position="107"/>
    </location>
</feature>
<feature type="transmembrane region" description="Helical" evidence="7">
    <location>
        <begin position="155"/>
        <end position="175"/>
    </location>
</feature>
<dbReference type="InterPro" id="IPR050291">
    <property type="entry name" value="CDF_Transporter"/>
</dbReference>
<keyword evidence="5 7" id="KW-1133">Transmembrane helix</keyword>
<evidence type="ECO:0000313" key="9">
    <source>
        <dbReference type="EMBL" id="HIV99172.1"/>
    </source>
</evidence>
<reference evidence="9" key="2">
    <citation type="submission" date="2021-04" db="EMBL/GenBank/DDBJ databases">
        <authorList>
            <person name="Gilroy R."/>
        </authorList>
    </citation>
    <scope>NUCLEOTIDE SEQUENCE</scope>
    <source>
        <strain evidence="9">Gambia11-129</strain>
    </source>
</reference>
<dbReference type="InterPro" id="IPR036837">
    <property type="entry name" value="Cation_efflux_CTD_sf"/>
</dbReference>
<accession>A0A9D1PV67</accession>
<dbReference type="Pfam" id="PF01545">
    <property type="entry name" value="Cation_efflux"/>
    <property type="match status" value="1"/>
</dbReference>
<comment type="similarity">
    <text evidence="2">Belongs to the cation diffusion facilitator (CDF) transporter (TC 2.A.4) family.</text>
</comment>
<feature type="transmembrane region" description="Helical" evidence="7">
    <location>
        <begin position="181"/>
        <end position="203"/>
    </location>
</feature>
<dbReference type="SUPFAM" id="SSF160240">
    <property type="entry name" value="Cation efflux protein cytoplasmic domain-like"/>
    <property type="match status" value="1"/>
</dbReference>
<evidence type="ECO:0000256" key="6">
    <source>
        <dbReference type="ARBA" id="ARBA00023136"/>
    </source>
</evidence>
<dbReference type="GO" id="GO:0008324">
    <property type="term" value="F:monoatomic cation transmembrane transporter activity"/>
    <property type="evidence" value="ECO:0007669"/>
    <property type="project" value="InterPro"/>
</dbReference>
<evidence type="ECO:0000256" key="7">
    <source>
        <dbReference type="SAM" id="Phobius"/>
    </source>
</evidence>
<dbReference type="EMBL" id="DXHU01000020">
    <property type="protein sequence ID" value="HIV99172.1"/>
    <property type="molecule type" value="Genomic_DNA"/>
</dbReference>
<comment type="subcellular location">
    <subcellularLocation>
        <location evidence="1">Membrane</location>
        <topology evidence="1">Multi-pass membrane protein</topology>
    </subcellularLocation>
</comment>
<keyword evidence="4 7" id="KW-0812">Transmembrane</keyword>
<feature type="domain" description="Cation efflux protein transmembrane" evidence="8">
    <location>
        <begin position="15"/>
        <end position="206"/>
    </location>
</feature>
<evidence type="ECO:0000256" key="3">
    <source>
        <dbReference type="ARBA" id="ARBA00022448"/>
    </source>
</evidence>
<dbReference type="InterPro" id="IPR027469">
    <property type="entry name" value="Cation_efflux_TMD_sf"/>
</dbReference>
<proteinExistence type="inferred from homology"/>
<reference evidence="9" key="1">
    <citation type="journal article" date="2021" name="PeerJ">
        <title>Extensive microbial diversity within the chicken gut microbiome revealed by metagenomics and culture.</title>
        <authorList>
            <person name="Gilroy R."/>
            <person name="Ravi A."/>
            <person name="Getino M."/>
            <person name="Pursley I."/>
            <person name="Horton D.L."/>
            <person name="Alikhan N.F."/>
            <person name="Baker D."/>
            <person name="Gharbi K."/>
            <person name="Hall N."/>
            <person name="Watson M."/>
            <person name="Adriaenssens E.M."/>
            <person name="Foster-Nyarko E."/>
            <person name="Jarju S."/>
            <person name="Secka A."/>
            <person name="Antonio M."/>
            <person name="Oren A."/>
            <person name="Chaudhuri R.R."/>
            <person name="La Ragione R."/>
            <person name="Hildebrand F."/>
            <person name="Pallen M.J."/>
        </authorList>
    </citation>
    <scope>NUCLEOTIDE SEQUENCE</scope>
    <source>
        <strain evidence="9">Gambia11-129</strain>
    </source>
</reference>
<evidence type="ECO:0000256" key="5">
    <source>
        <dbReference type="ARBA" id="ARBA00022989"/>
    </source>
</evidence>
<dbReference type="AlphaFoldDB" id="A0A9D1PV67"/>
<dbReference type="Proteomes" id="UP000823936">
    <property type="component" value="Unassembled WGS sequence"/>
</dbReference>
<name>A0A9D1PV67_9SPIO</name>
<dbReference type="InterPro" id="IPR002524">
    <property type="entry name" value="Cation_efflux"/>
</dbReference>
<organism evidence="9 10">
    <name type="scientific">Candidatus Ornithospirochaeta avicola</name>
    <dbReference type="NCBI Taxonomy" id="2840896"/>
    <lineage>
        <taxon>Bacteria</taxon>
        <taxon>Pseudomonadati</taxon>
        <taxon>Spirochaetota</taxon>
        <taxon>Spirochaetia</taxon>
        <taxon>Spirochaetales</taxon>
        <taxon>Spirochaetaceae</taxon>
        <taxon>Spirochaetaceae incertae sedis</taxon>
        <taxon>Candidatus Ornithospirochaeta</taxon>
    </lineage>
</organism>
<dbReference type="PANTHER" id="PTHR43840">
    <property type="entry name" value="MITOCHONDRIAL METAL TRANSPORTER 1-RELATED"/>
    <property type="match status" value="1"/>
</dbReference>
<dbReference type="Gene3D" id="1.20.1510.10">
    <property type="entry name" value="Cation efflux protein transmembrane domain"/>
    <property type="match status" value="1"/>
</dbReference>
<dbReference type="PANTHER" id="PTHR43840:SF50">
    <property type="entry name" value="MANGANESE EFFLUX SYSTEM PROTEIN MNES"/>
    <property type="match status" value="1"/>
</dbReference>
<dbReference type="InterPro" id="IPR058533">
    <property type="entry name" value="Cation_efflux_TM"/>
</dbReference>
<protein>
    <submittedName>
        <fullName evidence="9">Cation diffusion facilitator family transporter</fullName>
    </submittedName>
</protein>
<dbReference type="SUPFAM" id="SSF161111">
    <property type="entry name" value="Cation efflux protein transmembrane domain-like"/>
    <property type="match status" value="1"/>
</dbReference>
<dbReference type="GO" id="GO:0016020">
    <property type="term" value="C:membrane"/>
    <property type="evidence" value="ECO:0007669"/>
    <property type="project" value="UniProtKB-SubCell"/>
</dbReference>
<evidence type="ECO:0000256" key="4">
    <source>
        <dbReference type="ARBA" id="ARBA00022692"/>
    </source>
</evidence>
<evidence type="ECO:0000259" key="8">
    <source>
        <dbReference type="Pfam" id="PF01545"/>
    </source>
</evidence>
<feature type="transmembrane region" description="Helical" evidence="7">
    <location>
        <begin position="47"/>
        <end position="64"/>
    </location>
</feature>
<evidence type="ECO:0000313" key="10">
    <source>
        <dbReference type="Proteomes" id="UP000823936"/>
    </source>
</evidence>